<protein>
    <recommendedName>
        <fullName evidence="1">Peptidase M16 C-terminal domain-containing protein</fullName>
    </recommendedName>
</protein>
<accession>A0A1B3XU52</accession>
<sequence length="415" mass="47624">MRNDFVTREHGNFSFHLLSSEKYVQTTIAVRMYVDLDEKVTTGAALLPYILLHGSERFRNNFIIQSKLDEEYGAKLGVFIDKKGDKQVLCLSLKFYNQKHKKIKPEILTILHDLLTQPLITKKSVELEKKLHSRRIQNEIFNAYNHSYKKSLLYLHGNGQKLYIDKVGSIEDIETWNESKLRNLHQKILHEAPIHLYVIGDMDEEEVFEQLSRCLWRGTAGSHHSMIPPKPVKSLIKTYHCEKFQSEHAIITACSSTGGITLKSEKYPALVVFNRLLGGLPHSRLFMNVRNQLQAAYLITSILDAINGLLFIQTVIDPASEELVLRRIFKEVKSIKEGDCSQKEWRATIKTLKNSYKLSQDSPISLIDFHQNGIISGKVRTMTEMIDCIDRLEVQDIQEAAQVFQGYSIYTLGEG</sequence>
<gene>
    <name evidence="2" type="ORF">ABE28_020450</name>
</gene>
<dbReference type="SUPFAM" id="SSF63411">
    <property type="entry name" value="LuxS/MPP-like metallohydrolase"/>
    <property type="match status" value="2"/>
</dbReference>
<dbReference type="GO" id="GO:0046872">
    <property type="term" value="F:metal ion binding"/>
    <property type="evidence" value="ECO:0007669"/>
    <property type="project" value="InterPro"/>
</dbReference>
<dbReference type="EMBL" id="CP017080">
    <property type="protein sequence ID" value="AOH56746.1"/>
    <property type="molecule type" value="Genomic_DNA"/>
</dbReference>
<dbReference type="Pfam" id="PF05193">
    <property type="entry name" value="Peptidase_M16_C"/>
    <property type="match status" value="1"/>
</dbReference>
<dbReference type="PANTHER" id="PTHR11851:SF186">
    <property type="entry name" value="INACTIVE METALLOPROTEASE YMFF-RELATED"/>
    <property type="match status" value="1"/>
</dbReference>
<evidence type="ECO:0000313" key="3">
    <source>
        <dbReference type="Proteomes" id="UP000077926"/>
    </source>
</evidence>
<dbReference type="RefSeq" id="WP_064462691.1">
    <property type="nucleotide sequence ID" value="NZ_CP017080.1"/>
</dbReference>
<organism evidence="2 3">
    <name type="scientific">Peribacillus muralis</name>
    <dbReference type="NCBI Taxonomy" id="264697"/>
    <lineage>
        <taxon>Bacteria</taxon>
        <taxon>Bacillati</taxon>
        <taxon>Bacillota</taxon>
        <taxon>Bacilli</taxon>
        <taxon>Bacillales</taxon>
        <taxon>Bacillaceae</taxon>
        <taxon>Peribacillus</taxon>
    </lineage>
</organism>
<dbReference type="KEGG" id="bmur:ABE28_020450"/>
<dbReference type="STRING" id="264697.ABE28_020450"/>
<dbReference type="Proteomes" id="UP000077926">
    <property type="component" value="Chromosome"/>
</dbReference>
<dbReference type="OrthoDB" id="9762085at2"/>
<proteinExistence type="predicted"/>
<dbReference type="Gene3D" id="3.30.830.10">
    <property type="entry name" value="Metalloenzyme, LuxS/M16 peptidase-like"/>
    <property type="match status" value="2"/>
</dbReference>
<dbReference type="InterPro" id="IPR007863">
    <property type="entry name" value="Peptidase_M16_C"/>
</dbReference>
<dbReference type="InterPro" id="IPR050361">
    <property type="entry name" value="MPP/UQCRC_Complex"/>
</dbReference>
<evidence type="ECO:0000313" key="2">
    <source>
        <dbReference type="EMBL" id="AOH56746.1"/>
    </source>
</evidence>
<feature type="domain" description="Peptidase M16 C-terminal" evidence="1">
    <location>
        <begin position="177"/>
        <end position="351"/>
    </location>
</feature>
<dbReference type="AlphaFoldDB" id="A0A1B3XU52"/>
<reference evidence="2 3" key="1">
    <citation type="submission" date="2016-08" db="EMBL/GenBank/DDBJ databases">
        <title>Complete genome sequence of Bacillus muralis G25-68, a strain with toxicity to nematodes.</title>
        <authorList>
            <person name="Zheng Z."/>
        </authorList>
    </citation>
    <scope>NUCLEOTIDE SEQUENCE [LARGE SCALE GENOMIC DNA]</scope>
    <source>
        <strain evidence="2 3">G25-68</strain>
    </source>
</reference>
<dbReference type="InterPro" id="IPR011249">
    <property type="entry name" value="Metalloenz_LuxS/M16"/>
</dbReference>
<keyword evidence="3" id="KW-1185">Reference proteome</keyword>
<dbReference type="PANTHER" id="PTHR11851">
    <property type="entry name" value="METALLOPROTEASE"/>
    <property type="match status" value="1"/>
</dbReference>
<evidence type="ECO:0000259" key="1">
    <source>
        <dbReference type="Pfam" id="PF05193"/>
    </source>
</evidence>
<name>A0A1B3XU52_9BACI</name>